<dbReference type="InterPro" id="IPR025398">
    <property type="entry name" value="DUF4371"/>
</dbReference>
<evidence type="ECO:0000313" key="4">
    <source>
        <dbReference type="Proteomes" id="UP000694546"/>
    </source>
</evidence>
<sequence>MNVGYCFFILIGSFKCHLKCWFEMSGTLLDINQTGKNSGVEQRSIDRVCLACVSKVAASNMSQKIISDFFKDGGGQKAKEKKSSNDGGHEEEEDEMPSSSGQLSPQLMLTGCESISEATSPVTAEATSVPDDGPVQPSAHSFPARRFGKETFSRSFNSGWFQRWMWIHYVKEHDIALCFHCCSAIKKGLIHSDAAISGGSFVKGGFRNWRKATEKCNSHEKSRCHIEAVHKLAALKSTPINALLSNAIAKNQLTAQTVLELAFRSLKFLGREGLPIRGQDHRDGVFWQLMLERTYADPAARDWLLRRDNWMGCECQNEILELLAHAVQRKIMAEAQSSPYYGLIADGTTDITSCEQFSCHLFYTDQQFTQKCQFLGFYNAADTTSETLFRCIKDLFLRLNLPLNKLQGYCFDGASNMSGKFSGVQARLGKECPGSLFVHCVNHSLDLVLQEVAREVPLISETLQFVQSVSVVIRESAKRKSLFELSFGEEEERCSLLGLCPTRWSVRATAISRVKRSFGAVLQTLQTLQQDRNIRGDTRSKIGGILKQAQKGKTMFGLICSESLFTPCEVVAKVLQAEHSTVAGVLECVRTLGERVRALRTEDAVDEMLRKTTASAAAHGLKMPDPNVRLVKTPSRFRDTAQAEDIVPSKGVPAWKRVF</sequence>
<feature type="compositionally biased region" description="Basic and acidic residues" evidence="1">
    <location>
        <begin position="77"/>
        <end position="88"/>
    </location>
</feature>
<dbReference type="Proteomes" id="UP000694546">
    <property type="component" value="Chromosome 10"/>
</dbReference>
<dbReference type="PANTHER" id="PTHR45749:SF14">
    <property type="entry name" value="TTF-TYPE DOMAIN-CONTAINING PROTEIN"/>
    <property type="match status" value="1"/>
</dbReference>
<evidence type="ECO:0000313" key="3">
    <source>
        <dbReference type="Ensembl" id="ENSGMOP00000050879.1"/>
    </source>
</evidence>
<evidence type="ECO:0000259" key="2">
    <source>
        <dbReference type="Pfam" id="PF14291"/>
    </source>
</evidence>
<reference evidence="3" key="2">
    <citation type="submission" date="2025-09" db="UniProtKB">
        <authorList>
            <consortium name="Ensembl"/>
        </authorList>
    </citation>
    <scope>IDENTIFICATION</scope>
</reference>
<feature type="region of interest" description="Disordered" evidence="1">
    <location>
        <begin position="120"/>
        <end position="142"/>
    </location>
</feature>
<dbReference type="SUPFAM" id="SSF53098">
    <property type="entry name" value="Ribonuclease H-like"/>
    <property type="match status" value="1"/>
</dbReference>
<dbReference type="PANTHER" id="PTHR45749">
    <property type="match status" value="1"/>
</dbReference>
<evidence type="ECO:0000256" key="1">
    <source>
        <dbReference type="SAM" id="MobiDB-lite"/>
    </source>
</evidence>
<dbReference type="InterPro" id="IPR012337">
    <property type="entry name" value="RNaseH-like_sf"/>
</dbReference>
<dbReference type="Pfam" id="PF14291">
    <property type="entry name" value="DUF4371"/>
    <property type="match status" value="1"/>
</dbReference>
<accession>A0A8C5BPS4</accession>
<proteinExistence type="predicted"/>
<keyword evidence="4" id="KW-1185">Reference proteome</keyword>
<dbReference type="GeneTree" id="ENSGT00940000162068"/>
<feature type="region of interest" description="Disordered" evidence="1">
    <location>
        <begin position="73"/>
        <end position="103"/>
    </location>
</feature>
<dbReference type="Ensembl" id="ENSGMOT00000030829.1">
    <property type="protein sequence ID" value="ENSGMOP00000050879.1"/>
    <property type="gene ID" value="ENSGMOG00000037169.1"/>
</dbReference>
<reference evidence="3" key="1">
    <citation type="submission" date="2025-08" db="UniProtKB">
        <authorList>
            <consortium name="Ensembl"/>
        </authorList>
    </citation>
    <scope>IDENTIFICATION</scope>
</reference>
<dbReference type="OMA" id="EQFSCHL"/>
<organism evidence="3 4">
    <name type="scientific">Gadus morhua</name>
    <name type="common">Atlantic cod</name>
    <dbReference type="NCBI Taxonomy" id="8049"/>
    <lineage>
        <taxon>Eukaryota</taxon>
        <taxon>Metazoa</taxon>
        <taxon>Chordata</taxon>
        <taxon>Craniata</taxon>
        <taxon>Vertebrata</taxon>
        <taxon>Euteleostomi</taxon>
        <taxon>Actinopterygii</taxon>
        <taxon>Neopterygii</taxon>
        <taxon>Teleostei</taxon>
        <taxon>Neoteleostei</taxon>
        <taxon>Acanthomorphata</taxon>
        <taxon>Zeiogadaria</taxon>
        <taxon>Gadariae</taxon>
        <taxon>Gadiformes</taxon>
        <taxon>Gadoidei</taxon>
        <taxon>Gadidae</taxon>
        <taxon>Gadus</taxon>
    </lineage>
</organism>
<feature type="domain" description="DUF4371" evidence="2">
    <location>
        <begin position="300"/>
        <end position="423"/>
    </location>
</feature>
<protein>
    <recommendedName>
        <fullName evidence="2">DUF4371 domain-containing protein</fullName>
    </recommendedName>
</protein>
<dbReference type="AlphaFoldDB" id="A0A8C5BPS4"/>
<name>A0A8C5BPS4_GADMO</name>